<feature type="domain" description="Transketolase-like pyrimidine-binding" evidence="1">
    <location>
        <begin position="15"/>
        <end position="179"/>
    </location>
</feature>
<comment type="caution">
    <text evidence="2">The sequence shown here is derived from an EMBL/GenBank/DDBJ whole genome shotgun (WGS) entry which is preliminary data.</text>
</comment>
<sequence length="323" mass="34379">MFEINPSNARQWSRIGSRGVFGQAILAVAEHHPNMIAVSADLGNSSGLDRFKKAYPEQFLNIGIAEQNMIGVAAGMAKEGYNVFATSFAPFIAMRASEQVRMNLGYMGMNVKAVAIGSGVSMAFLGNSHYGIEDMAVMRAIPNLTVVCPADCAEIFKTVQAAARFDGPMYIRLTGAVGNPPVYTADYSFEIGKAVTLREPGDVTFIATGSMVHESLEAAKLLEQTGVSAGVINMHTIKPLDVAALGTALERAKLLVTVEEHSVIGGLGSAVAEYKAAKRQAPPQLILGLPDAFDVTGDYRFLLERHGLVAAKIAEKVQTALNS</sequence>
<dbReference type="InterPro" id="IPR005475">
    <property type="entry name" value="Transketolase-like_Pyr-bd"/>
</dbReference>
<organism evidence="2 3">
    <name type="scientific">Chromobacterium haemolyticum</name>
    <dbReference type="NCBI Taxonomy" id="394935"/>
    <lineage>
        <taxon>Bacteria</taxon>
        <taxon>Pseudomonadati</taxon>
        <taxon>Pseudomonadota</taxon>
        <taxon>Betaproteobacteria</taxon>
        <taxon>Neisseriales</taxon>
        <taxon>Chromobacteriaceae</taxon>
        <taxon>Chromobacterium</taxon>
    </lineage>
</organism>
<accession>A0ABS3GTI3</accession>
<dbReference type="EMBL" id="JAFLRD010000032">
    <property type="protein sequence ID" value="MBO0418365.1"/>
    <property type="molecule type" value="Genomic_DNA"/>
</dbReference>
<dbReference type="InterPro" id="IPR029061">
    <property type="entry name" value="THDP-binding"/>
</dbReference>
<reference evidence="2 3" key="1">
    <citation type="submission" date="2021-03" db="EMBL/GenBank/DDBJ databases">
        <title>First Case of infection caused by Chromobacterium haemolyticum derived from water in China.</title>
        <authorList>
            <person name="Chen J."/>
            <person name="Liu C."/>
        </authorList>
    </citation>
    <scope>NUCLEOTIDE SEQUENCE [LARGE SCALE GENOMIC DNA]</scope>
    <source>
        <strain evidence="2 3">WJ-5</strain>
    </source>
</reference>
<dbReference type="InterPro" id="IPR009014">
    <property type="entry name" value="Transketo_C/PFOR_II"/>
</dbReference>
<dbReference type="GeneID" id="58561699"/>
<dbReference type="Pfam" id="PF02779">
    <property type="entry name" value="Transket_pyr"/>
    <property type="match status" value="1"/>
</dbReference>
<dbReference type="SUPFAM" id="SSF52922">
    <property type="entry name" value="TK C-terminal domain-like"/>
    <property type="match status" value="1"/>
</dbReference>
<evidence type="ECO:0000313" key="3">
    <source>
        <dbReference type="Proteomes" id="UP000664349"/>
    </source>
</evidence>
<proteinExistence type="predicted"/>
<keyword evidence="3" id="KW-1185">Reference proteome</keyword>
<evidence type="ECO:0000259" key="1">
    <source>
        <dbReference type="SMART" id="SM00861"/>
    </source>
</evidence>
<dbReference type="Proteomes" id="UP000664349">
    <property type="component" value="Unassembled WGS sequence"/>
</dbReference>
<dbReference type="InterPro" id="IPR051157">
    <property type="entry name" value="PDH/Transketolase"/>
</dbReference>
<dbReference type="PANTHER" id="PTHR43825">
    <property type="entry name" value="PYRUVATE DEHYDROGENASE E1 COMPONENT"/>
    <property type="match status" value="1"/>
</dbReference>
<protein>
    <submittedName>
        <fullName evidence="2">Transketolase family protein</fullName>
    </submittedName>
</protein>
<dbReference type="PANTHER" id="PTHR43825:SF5">
    <property type="entry name" value="HYPOTHETICAL TRANSKETOLASE FAMILY PROTEIN"/>
    <property type="match status" value="1"/>
</dbReference>
<dbReference type="InterPro" id="IPR033248">
    <property type="entry name" value="Transketolase_C"/>
</dbReference>
<dbReference type="Gene3D" id="3.40.50.920">
    <property type="match status" value="1"/>
</dbReference>
<dbReference type="SUPFAM" id="SSF52518">
    <property type="entry name" value="Thiamin diphosphate-binding fold (THDP-binding)"/>
    <property type="match status" value="1"/>
</dbReference>
<dbReference type="Gene3D" id="3.40.50.970">
    <property type="match status" value="1"/>
</dbReference>
<dbReference type="RefSeq" id="WP_043591493.1">
    <property type="nucleotide sequence ID" value="NZ_AP019312.1"/>
</dbReference>
<dbReference type="Pfam" id="PF02780">
    <property type="entry name" value="Transketolase_C"/>
    <property type="match status" value="1"/>
</dbReference>
<gene>
    <name evidence="2" type="ORF">J1C50_22910</name>
</gene>
<name>A0ABS3GTI3_9NEIS</name>
<dbReference type="SMART" id="SM00861">
    <property type="entry name" value="Transket_pyr"/>
    <property type="match status" value="1"/>
</dbReference>
<evidence type="ECO:0000313" key="2">
    <source>
        <dbReference type="EMBL" id="MBO0418365.1"/>
    </source>
</evidence>
<dbReference type="CDD" id="cd07033">
    <property type="entry name" value="TPP_PYR_DXS_TK_like"/>
    <property type="match status" value="1"/>
</dbReference>